<dbReference type="GO" id="GO:0000976">
    <property type="term" value="F:transcription cis-regulatory region binding"/>
    <property type="evidence" value="ECO:0007669"/>
    <property type="project" value="TreeGrafter"/>
</dbReference>
<evidence type="ECO:0000256" key="2">
    <source>
        <dbReference type="ARBA" id="ARBA00023125"/>
    </source>
</evidence>
<dbReference type="InterPro" id="IPR001647">
    <property type="entry name" value="HTH_TetR"/>
</dbReference>
<evidence type="ECO:0000256" key="1">
    <source>
        <dbReference type="ARBA" id="ARBA00023015"/>
    </source>
</evidence>
<evidence type="ECO:0000259" key="5">
    <source>
        <dbReference type="PROSITE" id="PS50977"/>
    </source>
</evidence>
<reference evidence="6 7" key="1">
    <citation type="submission" date="2019-02" db="EMBL/GenBank/DDBJ databases">
        <title>Deep-cultivation of Planctomycetes and their phenomic and genomic characterization uncovers novel biology.</title>
        <authorList>
            <person name="Wiegand S."/>
            <person name="Jogler M."/>
            <person name="Boedeker C."/>
            <person name="Pinto D."/>
            <person name="Vollmers J."/>
            <person name="Rivas-Marin E."/>
            <person name="Kohn T."/>
            <person name="Peeters S.H."/>
            <person name="Heuer A."/>
            <person name="Rast P."/>
            <person name="Oberbeckmann S."/>
            <person name="Bunk B."/>
            <person name="Jeske O."/>
            <person name="Meyerdierks A."/>
            <person name="Storesund J.E."/>
            <person name="Kallscheuer N."/>
            <person name="Luecker S."/>
            <person name="Lage O.M."/>
            <person name="Pohl T."/>
            <person name="Merkel B.J."/>
            <person name="Hornburger P."/>
            <person name="Mueller R.-W."/>
            <person name="Bruemmer F."/>
            <person name="Labrenz M."/>
            <person name="Spormann A.M."/>
            <person name="Op den Camp H."/>
            <person name="Overmann J."/>
            <person name="Amann R."/>
            <person name="Jetten M.S.M."/>
            <person name="Mascher T."/>
            <person name="Medema M.H."/>
            <person name="Devos D.P."/>
            <person name="Kaster A.-K."/>
            <person name="Ovreas L."/>
            <person name="Rohde M."/>
            <person name="Galperin M.Y."/>
            <person name="Jogler C."/>
        </authorList>
    </citation>
    <scope>NUCLEOTIDE SEQUENCE [LARGE SCALE GENOMIC DNA]</scope>
    <source>
        <strain evidence="6 7">KS4</strain>
    </source>
</reference>
<keyword evidence="3" id="KW-0804">Transcription</keyword>
<dbReference type="InterPro" id="IPR009057">
    <property type="entry name" value="Homeodomain-like_sf"/>
</dbReference>
<keyword evidence="1" id="KW-0805">Transcription regulation</keyword>
<dbReference type="Pfam" id="PF00440">
    <property type="entry name" value="TetR_N"/>
    <property type="match status" value="1"/>
</dbReference>
<organism evidence="6 7">
    <name type="scientific">Poriferisphaera corsica</name>
    <dbReference type="NCBI Taxonomy" id="2528020"/>
    <lineage>
        <taxon>Bacteria</taxon>
        <taxon>Pseudomonadati</taxon>
        <taxon>Planctomycetota</taxon>
        <taxon>Phycisphaerae</taxon>
        <taxon>Phycisphaerales</taxon>
        <taxon>Phycisphaeraceae</taxon>
        <taxon>Poriferisphaera</taxon>
    </lineage>
</organism>
<dbReference type="InterPro" id="IPR039536">
    <property type="entry name" value="TetR_C_Proteobacteria"/>
</dbReference>
<name>A0A517YW30_9BACT</name>
<dbReference type="GO" id="GO:0003700">
    <property type="term" value="F:DNA-binding transcription factor activity"/>
    <property type="evidence" value="ECO:0007669"/>
    <property type="project" value="TreeGrafter"/>
</dbReference>
<dbReference type="SUPFAM" id="SSF46689">
    <property type="entry name" value="Homeodomain-like"/>
    <property type="match status" value="1"/>
</dbReference>
<dbReference type="EMBL" id="CP036425">
    <property type="protein sequence ID" value="QDU34434.1"/>
    <property type="molecule type" value="Genomic_DNA"/>
</dbReference>
<feature type="domain" description="HTH tetR-type" evidence="5">
    <location>
        <begin position="13"/>
        <end position="73"/>
    </location>
</feature>
<dbReference type="Gene3D" id="1.10.357.10">
    <property type="entry name" value="Tetracycline Repressor, domain 2"/>
    <property type="match status" value="1"/>
</dbReference>
<dbReference type="FunFam" id="1.10.10.60:FF:000141">
    <property type="entry name" value="TetR family transcriptional regulator"/>
    <property type="match status" value="1"/>
</dbReference>
<dbReference type="PROSITE" id="PS50977">
    <property type="entry name" value="HTH_TETR_2"/>
    <property type="match status" value="1"/>
</dbReference>
<dbReference type="Gene3D" id="1.10.10.60">
    <property type="entry name" value="Homeodomain-like"/>
    <property type="match status" value="1"/>
</dbReference>
<dbReference type="Pfam" id="PF14246">
    <property type="entry name" value="TetR_C_7"/>
    <property type="match status" value="1"/>
</dbReference>
<dbReference type="OrthoDB" id="9809994at2"/>
<keyword evidence="2 4" id="KW-0238">DNA-binding</keyword>
<dbReference type="InterPro" id="IPR036271">
    <property type="entry name" value="Tet_transcr_reg_TetR-rel_C_sf"/>
</dbReference>
<dbReference type="InterPro" id="IPR050109">
    <property type="entry name" value="HTH-type_TetR-like_transc_reg"/>
</dbReference>
<sequence>MPDNMSKHAKRQSARKTEIVKAATEIFFREGYGRASMDQVHSVVGGSKRTLYKHFSSKDELFIAIIERVSDRVLQVMVPEEIEGELENVLLTIGESYLKVILSKDGLSLFRAMISEATHFPTLAKQFYEHGPGKVSSELAKFFRTKQKQGEMNGGDARAAAEQFLGMLRGDVHLTALLYGQKPRGASIVNHVECVVTSFLKSYGGNDKK</sequence>
<evidence type="ECO:0000313" key="7">
    <source>
        <dbReference type="Proteomes" id="UP000317369"/>
    </source>
</evidence>
<evidence type="ECO:0000313" key="6">
    <source>
        <dbReference type="EMBL" id="QDU34434.1"/>
    </source>
</evidence>
<dbReference type="Proteomes" id="UP000317369">
    <property type="component" value="Chromosome"/>
</dbReference>
<dbReference type="PANTHER" id="PTHR30055:SF146">
    <property type="entry name" value="HTH-TYPE TRANSCRIPTIONAL DUAL REGULATOR CECR"/>
    <property type="match status" value="1"/>
</dbReference>
<keyword evidence="7" id="KW-1185">Reference proteome</keyword>
<feature type="DNA-binding region" description="H-T-H motif" evidence="4">
    <location>
        <begin position="36"/>
        <end position="55"/>
    </location>
</feature>
<protein>
    <submittedName>
        <fullName evidence="6">HTH-type transcriptional regulator MtrR</fullName>
    </submittedName>
</protein>
<proteinExistence type="predicted"/>
<dbReference type="RefSeq" id="WP_145078237.1">
    <property type="nucleotide sequence ID" value="NZ_CP036425.1"/>
</dbReference>
<dbReference type="SUPFAM" id="SSF48498">
    <property type="entry name" value="Tetracyclin repressor-like, C-terminal domain"/>
    <property type="match status" value="1"/>
</dbReference>
<evidence type="ECO:0000256" key="3">
    <source>
        <dbReference type="ARBA" id="ARBA00023163"/>
    </source>
</evidence>
<dbReference type="KEGG" id="pcor:KS4_25040"/>
<gene>
    <name evidence="6" type="primary">mtrR</name>
    <name evidence="6" type="ORF">KS4_25040</name>
</gene>
<dbReference type="PANTHER" id="PTHR30055">
    <property type="entry name" value="HTH-TYPE TRANSCRIPTIONAL REGULATOR RUTR"/>
    <property type="match status" value="1"/>
</dbReference>
<dbReference type="AlphaFoldDB" id="A0A517YW30"/>
<dbReference type="PRINTS" id="PR00455">
    <property type="entry name" value="HTHTETR"/>
</dbReference>
<evidence type="ECO:0000256" key="4">
    <source>
        <dbReference type="PROSITE-ProRule" id="PRU00335"/>
    </source>
</evidence>
<accession>A0A517YW30</accession>